<evidence type="ECO:0000313" key="3">
    <source>
        <dbReference type="EMBL" id="CEK54833.1"/>
    </source>
</evidence>
<proteinExistence type="predicted"/>
<dbReference type="PROSITE" id="PS00022">
    <property type="entry name" value="EGF_1"/>
    <property type="match status" value="1"/>
</dbReference>
<evidence type="ECO:0000259" key="1">
    <source>
        <dbReference type="PROSITE" id="PS00022"/>
    </source>
</evidence>
<dbReference type="InterPro" id="IPR000742">
    <property type="entry name" value="EGF"/>
</dbReference>
<accession>A0A0B6YF37</accession>
<feature type="non-terminal residue" evidence="3">
    <location>
        <position position="113"/>
    </location>
</feature>
<dbReference type="EMBL" id="HACG01007968">
    <property type="protein sequence ID" value="CEK54833.1"/>
    <property type="molecule type" value="Transcribed_RNA"/>
</dbReference>
<feature type="non-terminal residue" evidence="3">
    <location>
        <position position="1"/>
    </location>
</feature>
<dbReference type="AlphaFoldDB" id="A0A0B6YF37"/>
<dbReference type="Gene3D" id="2.60.120.260">
    <property type="entry name" value="Galactose-binding domain-like"/>
    <property type="match status" value="1"/>
</dbReference>
<dbReference type="PROSITE" id="PS01186">
    <property type="entry name" value="EGF_2"/>
    <property type="match status" value="1"/>
</dbReference>
<sequence>NVLECSNNCSGNGYCTSVGCKCDDGYIGEDCSTSIKTPPSLFETPDGICDLRLSNCLSITVFGTGFVYSSNLVCYVQEIKNVNGSFEVKTNSSYTEVSATFISSEEIVCSLPA</sequence>
<name>A0A0B6YF37_9EUPU</name>
<feature type="domain" description="EGF-like" evidence="1 2">
    <location>
        <begin position="20"/>
        <end position="31"/>
    </location>
</feature>
<organism evidence="3">
    <name type="scientific">Arion vulgaris</name>
    <dbReference type="NCBI Taxonomy" id="1028688"/>
    <lineage>
        <taxon>Eukaryota</taxon>
        <taxon>Metazoa</taxon>
        <taxon>Spiralia</taxon>
        <taxon>Lophotrochozoa</taxon>
        <taxon>Mollusca</taxon>
        <taxon>Gastropoda</taxon>
        <taxon>Heterobranchia</taxon>
        <taxon>Euthyneura</taxon>
        <taxon>Panpulmonata</taxon>
        <taxon>Eupulmonata</taxon>
        <taxon>Stylommatophora</taxon>
        <taxon>Helicina</taxon>
        <taxon>Arionoidea</taxon>
        <taxon>Arionidae</taxon>
        <taxon>Arion</taxon>
    </lineage>
</organism>
<reference evidence="3" key="1">
    <citation type="submission" date="2014-12" db="EMBL/GenBank/DDBJ databases">
        <title>Insight into the proteome of Arion vulgaris.</title>
        <authorList>
            <person name="Aradska J."/>
            <person name="Bulat T."/>
            <person name="Smidak R."/>
            <person name="Sarate P."/>
            <person name="Gangsoo J."/>
            <person name="Sialana F."/>
            <person name="Bilban M."/>
            <person name="Lubec G."/>
        </authorList>
    </citation>
    <scope>NUCLEOTIDE SEQUENCE</scope>
    <source>
        <tissue evidence="3">Skin</tissue>
    </source>
</reference>
<gene>
    <name evidence="3" type="primary">ORF23740</name>
</gene>
<evidence type="ECO:0000259" key="2">
    <source>
        <dbReference type="PROSITE" id="PS01186"/>
    </source>
</evidence>
<protein>
    <recommendedName>
        <fullName evidence="1 2">EGF-like domain-containing protein</fullName>
    </recommendedName>
</protein>